<name>A0ABU6RDT3_9FABA</name>
<evidence type="ECO:0000313" key="2">
    <source>
        <dbReference type="Proteomes" id="UP001341840"/>
    </source>
</evidence>
<comment type="caution">
    <text evidence="1">The sequence shown here is derived from an EMBL/GenBank/DDBJ whole genome shotgun (WGS) entry which is preliminary data.</text>
</comment>
<organism evidence="1 2">
    <name type="scientific">Stylosanthes scabra</name>
    <dbReference type="NCBI Taxonomy" id="79078"/>
    <lineage>
        <taxon>Eukaryota</taxon>
        <taxon>Viridiplantae</taxon>
        <taxon>Streptophyta</taxon>
        <taxon>Embryophyta</taxon>
        <taxon>Tracheophyta</taxon>
        <taxon>Spermatophyta</taxon>
        <taxon>Magnoliopsida</taxon>
        <taxon>eudicotyledons</taxon>
        <taxon>Gunneridae</taxon>
        <taxon>Pentapetalae</taxon>
        <taxon>rosids</taxon>
        <taxon>fabids</taxon>
        <taxon>Fabales</taxon>
        <taxon>Fabaceae</taxon>
        <taxon>Papilionoideae</taxon>
        <taxon>50 kb inversion clade</taxon>
        <taxon>dalbergioids sensu lato</taxon>
        <taxon>Dalbergieae</taxon>
        <taxon>Pterocarpus clade</taxon>
        <taxon>Stylosanthes</taxon>
    </lineage>
</organism>
<protein>
    <submittedName>
        <fullName evidence="1">Uncharacterized protein</fullName>
    </submittedName>
</protein>
<reference evidence="1 2" key="1">
    <citation type="journal article" date="2023" name="Plants (Basel)">
        <title>Bridging the Gap: Combining Genomics and Transcriptomics Approaches to Understand Stylosanthes scabra, an Orphan Legume from the Brazilian Caatinga.</title>
        <authorList>
            <person name="Ferreira-Neto J.R.C."/>
            <person name="da Silva M.D."/>
            <person name="Binneck E."/>
            <person name="de Melo N.F."/>
            <person name="da Silva R.H."/>
            <person name="de Melo A.L.T.M."/>
            <person name="Pandolfi V."/>
            <person name="Bustamante F.O."/>
            <person name="Brasileiro-Vidal A.C."/>
            <person name="Benko-Iseppon A.M."/>
        </authorList>
    </citation>
    <scope>NUCLEOTIDE SEQUENCE [LARGE SCALE GENOMIC DNA]</scope>
    <source>
        <tissue evidence="1">Leaves</tissue>
    </source>
</reference>
<proteinExistence type="predicted"/>
<dbReference type="Proteomes" id="UP001341840">
    <property type="component" value="Unassembled WGS sequence"/>
</dbReference>
<dbReference type="EMBL" id="JASCZI010030396">
    <property type="protein sequence ID" value="MED6122188.1"/>
    <property type="molecule type" value="Genomic_DNA"/>
</dbReference>
<gene>
    <name evidence="1" type="ORF">PIB30_037435</name>
</gene>
<keyword evidence="2" id="KW-1185">Reference proteome</keyword>
<accession>A0ABU6RDT3</accession>
<evidence type="ECO:0000313" key="1">
    <source>
        <dbReference type="EMBL" id="MED6122188.1"/>
    </source>
</evidence>
<sequence length="117" mass="12609">MDTMVAPQPSLTTAQPYYRRASAASPFDSSLPAVSCCCRSFPLRSCCSAAACEIIQFICARHSSAAGRRLSSSHCASSKPLIPIFTIGTISRLDTEMVQHLLVTLKHLKYGLNSDAN</sequence>